<reference evidence="2" key="1">
    <citation type="submission" date="2012-07" db="EMBL/GenBank/DDBJ databases">
        <title>Genome variability drives Emilianias global distribution.</title>
        <authorList>
            <consortium name="DOE Joint Genome Institute"/>
            <person name="Read B."/>
            <person name="Kegel J."/>
            <person name="Klute M."/>
            <person name="Kuo A."/>
            <person name="Lefebvre S.C."/>
            <person name="Maumus F."/>
            <person name="Mayer C."/>
            <person name="Miller J."/>
            <person name="Allen A."/>
            <person name="Bidle K."/>
            <person name="Borodovsky M."/>
            <person name="Bowler C."/>
            <person name="Brownlee C."/>
            <person name="Claverie J.-M."/>
            <person name="Cock M."/>
            <person name="De Vargas C."/>
            <person name="Elias M."/>
            <person name="Frickenhaus S."/>
            <person name="Gladyshev V.N."/>
            <person name="Gonzalez K."/>
            <person name="Guda C."/>
            <person name="Hadaegh A."/>
            <person name="Herman E."/>
            <person name="Iglesias-Rodriguez D."/>
            <person name="Jones B."/>
            <person name="Lawson T."/>
            <person name="Leese F."/>
            <person name="Lin Y.-C."/>
            <person name="Lindquist E."/>
            <person name="Lobanov A."/>
            <person name="Lucas S."/>
            <person name="Malik S.-H.B."/>
            <person name="Marsh M.E."/>
            <person name="Mock T."/>
            <person name="Monier A."/>
            <person name="Moreau H."/>
            <person name="Mueller-Roeber B."/>
            <person name="Napier J."/>
            <person name="Ogata H."/>
            <person name="Parker M."/>
            <person name="Probert I."/>
            <person name="Quesneville H."/>
            <person name="Raines C."/>
            <person name="Rensing S."/>
            <person name="Riano-Pachon D.M."/>
            <person name="Richier S."/>
            <person name="Rokitta S."/>
            <person name="Salamov A."/>
            <person name="Sarno A.F."/>
            <person name="Schmutz J."/>
            <person name="Schroeder D."/>
            <person name="Shiraiwa Y."/>
            <person name="Soanes D.M."/>
            <person name="Valentin K."/>
            <person name="Van Der Giezen M."/>
            <person name="Van Der Peer Y."/>
            <person name="Vardi A."/>
            <person name="Verret F."/>
            <person name="Von Dassow P."/>
            <person name="Wheeler G."/>
            <person name="Williams B."/>
            <person name="Wilson W."/>
            <person name="Wolfe G."/>
            <person name="Wurch L.L."/>
            <person name="Young J."/>
            <person name="Dacks J.B."/>
            <person name="Delwiche C.F."/>
            <person name="Dyhrman S."/>
            <person name="Glockner G."/>
            <person name="John U."/>
            <person name="Richards T."/>
            <person name="Worden A.Z."/>
            <person name="Zhang X."/>
            <person name="Grigoriev I.V."/>
        </authorList>
    </citation>
    <scope>NUCLEOTIDE SEQUENCE</scope>
    <source>
        <strain evidence="2">CCMP1516</strain>
    </source>
</reference>
<proteinExistence type="predicted"/>
<dbReference type="InterPro" id="IPR003495">
    <property type="entry name" value="CobW/HypB/UreG_nucleotide-bd"/>
</dbReference>
<name>R1FJ59_EMIHU</name>
<dbReference type="PANTHER" id="PTHR13748">
    <property type="entry name" value="COBW-RELATED"/>
    <property type="match status" value="1"/>
</dbReference>
<evidence type="ECO:0000259" key="1">
    <source>
        <dbReference type="Pfam" id="PF02492"/>
    </source>
</evidence>
<dbReference type="RefSeq" id="XP_005791499.1">
    <property type="nucleotide sequence ID" value="XM_005791442.1"/>
</dbReference>
<accession>R1FJ59</accession>
<evidence type="ECO:0000313" key="2">
    <source>
        <dbReference type="EMBL" id="EOD39070.1"/>
    </source>
</evidence>
<dbReference type="EMBL" id="KB863825">
    <property type="protein sequence ID" value="EOD39070.1"/>
    <property type="molecule type" value="Genomic_DNA"/>
</dbReference>
<dbReference type="InterPro" id="IPR051316">
    <property type="entry name" value="Zinc-reg_GTPase_activator"/>
</dbReference>
<dbReference type="GO" id="GO:0005737">
    <property type="term" value="C:cytoplasm"/>
    <property type="evidence" value="ECO:0007669"/>
    <property type="project" value="TreeGrafter"/>
</dbReference>
<dbReference type="InterPro" id="IPR027417">
    <property type="entry name" value="P-loop_NTPase"/>
</dbReference>
<protein>
    <recommendedName>
        <fullName evidence="1">CobW/HypB/UreG nucleotide-binding domain-containing protein</fullName>
    </recommendedName>
</protein>
<sequence length="65" mass="6808">MAASAEDNENLVPVTVLTGFLGSGKTTLLNHILTATHGKKIAVIENEFGDVGIDDELLQKNSKAG</sequence>
<dbReference type="AlphaFoldDB" id="R1FJ59"/>
<gene>
    <name evidence="2" type="ORF">EMIHUDRAFT_223952</name>
</gene>
<feature type="non-terminal residue" evidence="2">
    <location>
        <position position="65"/>
    </location>
</feature>
<dbReference type="Pfam" id="PF02492">
    <property type="entry name" value="cobW"/>
    <property type="match status" value="1"/>
</dbReference>
<organism evidence="2">
    <name type="scientific">Emiliania huxleyi</name>
    <name type="common">Coccolithophore</name>
    <name type="synonym">Pontosphaera huxleyi</name>
    <dbReference type="NCBI Taxonomy" id="2903"/>
    <lineage>
        <taxon>Eukaryota</taxon>
        <taxon>Haptista</taxon>
        <taxon>Haptophyta</taxon>
        <taxon>Prymnesiophyceae</taxon>
        <taxon>Isochrysidales</taxon>
        <taxon>Noelaerhabdaceae</taxon>
        <taxon>Emiliania</taxon>
    </lineage>
</organism>
<dbReference type="PANTHER" id="PTHR13748:SF62">
    <property type="entry name" value="COBW DOMAIN-CONTAINING PROTEIN"/>
    <property type="match status" value="1"/>
</dbReference>
<dbReference type="SUPFAM" id="SSF52540">
    <property type="entry name" value="P-loop containing nucleoside triphosphate hydrolases"/>
    <property type="match status" value="1"/>
</dbReference>
<dbReference type="KEGG" id="ehx:EMIHUDRAFT_223952"/>
<dbReference type="GeneID" id="17284341"/>
<feature type="domain" description="CobW/HypB/UreG nucleotide-binding" evidence="1">
    <location>
        <begin position="13"/>
        <end position="62"/>
    </location>
</feature>
<dbReference type="HOGENOM" id="CLU_2874813_0_0_1"/>
<dbReference type="Gene3D" id="3.40.50.300">
    <property type="entry name" value="P-loop containing nucleotide triphosphate hydrolases"/>
    <property type="match status" value="1"/>
</dbReference>